<protein>
    <submittedName>
        <fullName evidence="2">Uncharacterized protein</fullName>
    </submittedName>
</protein>
<dbReference type="Proteomes" id="UP000471166">
    <property type="component" value="Unassembled WGS sequence"/>
</dbReference>
<dbReference type="EMBL" id="JAAGVB010000020">
    <property type="protein sequence ID" value="NEW33819.1"/>
    <property type="molecule type" value="Genomic_DNA"/>
</dbReference>
<evidence type="ECO:0000313" key="3">
    <source>
        <dbReference type="Proteomes" id="UP000471166"/>
    </source>
</evidence>
<organism evidence="2 3">
    <name type="scientific">Nocardia cyriacigeorgica</name>
    <dbReference type="NCBI Taxonomy" id="135487"/>
    <lineage>
        <taxon>Bacteria</taxon>
        <taxon>Bacillati</taxon>
        <taxon>Actinomycetota</taxon>
        <taxon>Actinomycetes</taxon>
        <taxon>Mycobacteriales</taxon>
        <taxon>Nocardiaceae</taxon>
        <taxon>Nocardia</taxon>
    </lineage>
</organism>
<gene>
    <name evidence="2" type="ORF">GV791_14775</name>
</gene>
<proteinExistence type="predicted"/>
<dbReference type="RefSeq" id="WP_163845192.1">
    <property type="nucleotide sequence ID" value="NZ_JAAGVB010000020.1"/>
</dbReference>
<comment type="caution">
    <text evidence="2">The sequence shown here is derived from an EMBL/GenBank/DDBJ whole genome shotgun (WGS) entry which is preliminary data.</text>
</comment>
<accession>A0A6P1CML0</accession>
<evidence type="ECO:0000313" key="2">
    <source>
        <dbReference type="EMBL" id="NEW33819.1"/>
    </source>
</evidence>
<feature type="region of interest" description="Disordered" evidence="1">
    <location>
        <begin position="87"/>
        <end position="109"/>
    </location>
</feature>
<evidence type="ECO:0000256" key="1">
    <source>
        <dbReference type="SAM" id="MobiDB-lite"/>
    </source>
</evidence>
<reference evidence="2 3" key="1">
    <citation type="submission" date="2020-01" db="EMBL/GenBank/DDBJ databases">
        <title>Genetics and antimicrobial susceptibilities of Nocardia species isolated from the soil; a comparison with species isolated from humans.</title>
        <authorList>
            <person name="Carrasco G."/>
            <person name="Monzon S."/>
            <person name="Sansegundo M."/>
            <person name="Garcia E."/>
            <person name="Garrido N."/>
            <person name="Medina M.J."/>
            <person name="Villalon P."/>
            <person name="Ramirez-Arocha A.C."/>
            <person name="Jimenez P."/>
            <person name="Cuesta I."/>
            <person name="Valdezate S."/>
        </authorList>
    </citation>
    <scope>NUCLEOTIDE SEQUENCE [LARGE SCALE GENOMIC DNA]</scope>
    <source>
        <strain evidence="2 3">CNM20110626</strain>
    </source>
</reference>
<dbReference type="AlphaFoldDB" id="A0A6P1CML0"/>
<sequence>MASDSTILTDILSPAADIDHDVARRAADAAIAAGWRPPARVIETAEELDALPVGAVVRTSEGRIAEKVAKWNRQHDEWAVPREEFSCGSDELDDLPADVLWEPEQEARR</sequence>
<name>A0A6P1CML0_9NOCA</name>
<feature type="compositionally biased region" description="Acidic residues" evidence="1">
    <location>
        <begin position="90"/>
        <end position="109"/>
    </location>
</feature>